<dbReference type="GO" id="GO:0003700">
    <property type="term" value="F:DNA-binding transcription factor activity"/>
    <property type="evidence" value="ECO:0007669"/>
    <property type="project" value="InterPro"/>
</dbReference>
<dbReference type="PRINTS" id="PR00032">
    <property type="entry name" value="HTHARAC"/>
</dbReference>
<dbReference type="Gene3D" id="1.10.10.60">
    <property type="entry name" value="Homeodomain-like"/>
    <property type="match status" value="2"/>
</dbReference>
<evidence type="ECO:0000313" key="6">
    <source>
        <dbReference type="EMBL" id="OMD34683.1"/>
    </source>
</evidence>
<dbReference type="SUPFAM" id="SSF46689">
    <property type="entry name" value="Homeodomain-like"/>
    <property type="match status" value="2"/>
</dbReference>
<dbReference type="Gene3D" id="3.30.450.20">
    <property type="entry name" value="PAS domain"/>
    <property type="match status" value="1"/>
</dbReference>
<dbReference type="PANTHER" id="PTHR43280">
    <property type="entry name" value="ARAC-FAMILY TRANSCRIPTIONAL REGULATOR"/>
    <property type="match status" value="1"/>
</dbReference>
<dbReference type="PANTHER" id="PTHR43280:SF28">
    <property type="entry name" value="HTH-TYPE TRANSCRIPTIONAL ACTIVATOR RHAS"/>
    <property type="match status" value="1"/>
</dbReference>
<sequence>MRKFRINILWKFLLSYIIVLLLPLSVIIFYYYPYSNSIVKNKILDWNTHITEQVASSMDLFMRPIYSLPTSIVANAEIKLSLLKNDAYQRYVVANEMKKYKTTDTLLNDTFLYIKQSGYLFSSTGYIYELERFMNSKNGYVYSSWSQEQFSQAINVINSIQVRPSEDVTILGEGRVKMITLMIPLPLGVDQSEGCVIYMIRHDTIERMMKSVSNSYSGDFIILDQHNNPIFSLNQRDDLRDANFKQFIQQLQTSPSGGEIDYDGEAYMASQTVSKQNGWKYISMNPLESVLLETKETQRNTIILVISILLTEIIIIYLSIRNNYAPIKSLVQFSRHAFKGNAESGGNEFDIIRSTIQNLFQSKEQLDLNVQSIVPKLRDNILYEIISGQYSSLQDILLEAKSYGITFTNAKCTTVVINVIGDIDQVFEIVKSIKLQPEDALEGYFIRSIHNDDILFISTHTAEQALREMFMKLQAEIELATSAKLVIGIGNTVDNPGEFHASYINALRTVEHLRIKNEDSILSFHDLMQQRNEPVPYPAETIQSLELFIMTGDATEVQNTVHRLIEFLQHDRTPPYMIRAVFVNISTIILNNLIRLKHQGNMEQLGITSFHNRITVAQITEILEKSADILCELMASTHTSSKAAALDEVLQYIQENQFDINFSLQAVADHFGMSVSNFSHYFKKNAGQNFKDFMDGRRINHSKQLLIHSDETIDWIAGKVGYTNPSSFIRAFKKHVGVTPGQFRLFNK</sequence>
<reference evidence="6 7" key="1">
    <citation type="submission" date="2016-10" db="EMBL/GenBank/DDBJ databases">
        <title>Paenibacillus species isolates.</title>
        <authorList>
            <person name="Beno S.M."/>
        </authorList>
    </citation>
    <scope>NUCLEOTIDE SEQUENCE [LARGE SCALE GENOMIC DNA]</scope>
    <source>
        <strain evidence="6 7">FSL H7-0710</strain>
    </source>
</reference>
<dbReference type="InterPro" id="IPR020449">
    <property type="entry name" value="Tscrpt_reg_AraC-type_HTH"/>
</dbReference>
<keyword evidence="4" id="KW-0812">Transmembrane</keyword>
<dbReference type="AlphaFoldDB" id="A0A1R0XHW2"/>
<comment type="caution">
    <text evidence="6">The sequence shown here is derived from an EMBL/GenBank/DDBJ whole genome shotgun (WGS) entry which is preliminary data.</text>
</comment>
<feature type="domain" description="HTH araC/xylS-type" evidence="5">
    <location>
        <begin position="647"/>
        <end position="746"/>
    </location>
</feature>
<evidence type="ECO:0000256" key="1">
    <source>
        <dbReference type="ARBA" id="ARBA00023015"/>
    </source>
</evidence>
<dbReference type="InterPro" id="IPR009057">
    <property type="entry name" value="Homeodomain-like_sf"/>
</dbReference>
<dbReference type="InterPro" id="IPR018060">
    <property type="entry name" value="HTH_AraC"/>
</dbReference>
<proteinExistence type="predicted"/>
<dbReference type="Pfam" id="PF12833">
    <property type="entry name" value="HTH_18"/>
    <property type="match status" value="1"/>
</dbReference>
<keyword evidence="2" id="KW-0238">DNA-binding</keyword>
<protein>
    <recommendedName>
        <fullName evidence="5">HTH araC/xylS-type domain-containing protein</fullName>
    </recommendedName>
</protein>
<evidence type="ECO:0000256" key="2">
    <source>
        <dbReference type="ARBA" id="ARBA00023125"/>
    </source>
</evidence>
<dbReference type="RefSeq" id="WP_076121820.1">
    <property type="nucleotide sequence ID" value="NZ_MPTC01000052.1"/>
</dbReference>
<evidence type="ECO:0000313" key="7">
    <source>
        <dbReference type="Proteomes" id="UP000187439"/>
    </source>
</evidence>
<dbReference type="EMBL" id="MPTC01000052">
    <property type="protein sequence ID" value="OMD34683.1"/>
    <property type="molecule type" value="Genomic_DNA"/>
</dbReference>
<evidence type="ECO:0000259" key="5">
    <source>
        <dbReference type="PROSITE" id="PS01124"/>
    </source>
</evidence>
<keyword evidence="3" id="KW-0804">Transcription</keyword>
<dbReference type="SMART" id="SM00342">
    <property type="entry name" value="HTH_ARAC"/>
    <property type="match status" value="1"/>
</dbReference>
<organism evidence="6 7">
    <name type="scientific">Paenibacillus odorifer</name>
    <dbReference type="NCBI Taxonomy" id="189426"/>
    <lineage>
        <taxon>Bacteria</taxon>
        <taxon>Bacillati</taxon>
        <taxon>Bacillota</taxon>
        <taxon>Bacilli</taxon>
        <taxon>Bacillales</taxon>
        <taxon>Paenibacillaceae</taxon>
        <taxon>Paenibacillus</taxon>
    </lineage>
</organism>
<dbReference type="GO" id="GO:0043565">
    <property type="term" value="F:sequence-specific DNA binding"/>
    <property type="evidence" value="ECO:0007669"/>
    <property type="project" value="InterPro"/>
</dbReference>
<feature type="transmembrane region" description="Helical" evidence="4">
    <location>
        <begin position="12"/>
        <end position="32"/>
    </location>
</feature>
<evidence type="ECO:0000256" key="4">
    <source>
        <dbReference type="SAM" id="Phobius"/>
    </source>
</evidence>
<gene>
    <name evidence="6" type="ORF">BSK52_28815</name>
</gene>
<keyword evidence="4" id="KW-0472">Membrane</keyword>
<name>A0A1R0XHW2_9BACL</name>
<dbReference type="PROSITE" id="PS01124">
    <property type="entry name" value="HTH_ARAC_FAMILY_2"/>
    <property type="match status" value="1"/>
</dbReference>
<evidence type="ECO:0000256" key="3">
    <source>
        <dbReference type="ARBA" id="ARBA00023163"/>
    </source>
</evidence>
<dbReference type="Proteomes" id="UP000187439">
    <property type="component" value="Unassembled WGS sequence"/>
</dbReference>
<keyword evidence="1" id="KW-0805">Transcription regulation</keyword>
<accession>A0A1R0XHW2</accession>
<keyword evidence="4" id="KW-1133">Transmembrane helix</keyword>